<evidence type="ECO:0000313" key="1">
    <source>
        <dbReference type="Proteomes" id="UP000694845"/>
    </source>
</evidence>
<dbReference type="RefSeq" id="XP_022080190.1">
    <property type="nucleotide sequence ID" value="XM_022224498.1"/>
</dbReference>
<reference evidence="2" key="1">
    <citation type="submission" date="2025-08" db="UniProtKB">
        <authorList>
            <consortium name="RefSeq"/>
        </authorList>
    </citation>
    <scope>IDENTIFICATION</scope>
</reference>
<dbReference type="GeneID" id="110973590"/>
<accession>A0A8B7XJQ6</accession>
<name>A0A8B7XJQ6_ACAPL</name>
<dbReference type="OrthoDB" id="10040174at2759"/>
<sequence length="134" mass="15286">MGDLDLLVSKMAKAEKIIADQAQQLNKLECFSCRNNLRIIGLPQKPGEGCLALSKKLLSDKFDMADVKMERAHRDGPKSDGKLQHLLMKLNCYQDKISILRRQRHAAKAYQEGIKYLFVMADKLRSDRFGNLHV</sequence>
<dbReference type="KEGG" id="aplc:110973590"/>
<gene>
    <name evidence="2" type="primary">LOC110973590</name>
</gene>
<dbReference type="AlphaFoldDB" id="A0A8B7XJQ6"/>
<organism evidence="1 2">
    <name type="scientific">Acanthaster planci</name>
    <name type="common">Crown-of-thorns starfish</name>
    <dbReference type="NCBI Taxonomy" id="133434"/>
    <lineage>
        <taxon>Eukaryota</taxon>
        <taxon>Metazoa</taxon>
        <taxon>Echinodermata</taxon>
        <taxon>Eleutherozoa</taxon>
        <taxon>Asterozoa</taxon>
        <taxon>Asteroidea</taxon>
        <taxon>Valvatacea</taxon>
        <taxon>Valvatida</taxon>
        <taxon>Acanthasteridae</taxon>
        <taxon>Acanthaster</taxon>
    </lineage>
</organism>
<protein>
    <submittedName>
        <fullName evidence="2">Uncharacterized protein LOC110973590 isoform X1</fullName>
    </submittedName>
</protein>
<proteinExistence type="predicted"/>
<evidence type="ECO:0000313" key="2">
    <source>
        <dbReference type="RefSeq" id="XP_022080190.1"/>
    </source>
</evidence>
<keyword evidence="1" id="KW-1185">Reference proteome</keyword>
<dbReference type="Gene3D" id="3.30.70.1820">
    <property type="entry name" value="L1 transposable element, RRM domain"/>
    <property type="match status" value="1"/>
</dbReference>
<dbReference type="OMA" id="HRDGPKM"/>
<dbReference type="Proteomes" id="UP000694845">
    <property type="component" value="Unplaced"/>
</dbReference>